<reference evidence="5" key="1">
    <citation type="journal article" date="2019" name="Int. J. Syst. Evol. Microbiol.">
        <title>The Global Catalogue of Microorganisms (GCM) 10K type strain sequencing project: providing services to taxonomists for standard genome sequencing and annotation.</title>
        <authorList>
            <consortium name="The Broad Institute Genomics Platform"/>
            <consortium name="The Broad Institute Genome Sequencing Center for Infectious Disease"/>
            <person name="Wu L."/>
            <person name="Ma J."/>
        </authorList>
    </citation>
    <scope>NUCLEOTIDE SEQUENCE [LARGE SCALE GENOMIC DNA]</scope>
    <source>
        <strain evidence="5">JCM 17555</strain>
    </source>
</reference>
<sequence>MLKIKWFKYTNLKGLILSLILGGAMATHAFAEDSSVEALLQDHAGDKRPILIFGADIDDKAVAQISALWSQRAELAERDILIVRVQARQVVVQRAGRNDDGRSRDVETYTEPALANAFRERFDVPSDDFAVILIGKDGEVKRRSDMVLDASDIFSQIDGMPMRQIEMSRSDTDKSE</sequence>
<evidence type="ECO:0000313" key="4">
    <source>
        <dbReference type="EMBL" id="GAA3968120.1"/>
    </source>
</evidence>
<evidence type="ECO:0000259" key="3">
    <source>
        <dbReference type="Pfam" id="PF13778"/>
    </source>
</evidence>
<evidence type="ECO:0000313" key="5">
    <source>
        <dbReference type="Proteomes" id="UP001501337"/>
    </source>
</evidence>
<keyword evidence="1 2" id="KW-0732">Signal</keyword>
<feature type="signal peptide" evidence="2">
    <location>
        <begin position="1"/>
        <end position="31"/>
    </location>
</feature>
<evidence type="ECO:0000256" key="1">
    <source>
        <dbReference type="ARBA" id="ARBA00022729"/>
    </source>
</evidence>
<keyword evidence="5" id="KW-1185">Reference proteome</keyword>
<dbReference type="Pfam" id="PF13778">
    <property type="entry name" value="DUF4174"/>
    <property type="match status" value="1"/>
</dbReference>
<name>A0ABP7PMD3_9GAMM</name>
<accession>A0ABP7PMD3</accession>
<feature type="chain" id="PRO_5047122330" description="DUF4174 domain-containing protein" evidence="2">
    <location>
        <begin position="32"/>
        <end position="176"/>
    </location>
</feature>
<dbReference type="Proteomes" id="UP001501337">
    <property type="component" value="Unassembled WGS sequence"/>
</dbReference>
<feature type="domain" description="DUF4174" evidence="3">
    <location>
        <begin position="40"/>
        <end position="166"/>
    </location>
</feature>
<organism evidence="4 5">
    <name type="scientific">Allohahella marinimesophila</name>
    <dbReference type="NCBI Taxonomy" id="1054972"/>
    <lineage>
        <taxon>Bacteria</taxon>
        <taxon>Pseudomonadati</taxon>
        <taxon>Pseudomonadota</taxon>
        <taxon>Gammaproteobacteria</taxon>
        <taxon>Oceanospirillales</taxon>
        <taxon>Hahellaceae</taxon>
        <taxon>Allohahella</taxon>
    </lineage>
</organism>
<dbReference type="RefSeq" id="WP_344807276.1">
    <property type="nucleotide sequence ID" value="NZ_BAABBO010000011.1"/>
</dbReference>
<dbReference type="EMBL" id="BAABBO010000011">
    <property type="protein sequence ID" value="GAA3968120.1"/>
    <property type="molecule type" value="Genomic_DNA"/>
</dbReference>
<gene>
    <name evidence="4" type="ORF">GCM10022278_27330</name>
</gene>
<proteinExistence type="predicted"/>
<comment type="caution">
    <text evidence="4">The sequence shown here is derived from an EMBL/GenBank/DDBJ whole genome shotgun (WGS) entry which is preliminary data.</text>
</comment>
<protein>
    <recommendedName>
        <fullName evidence="3">DUF4174 domain-containing protein</fullName>
    </recommendedName>
</protein>
<evidence type="ECO:0000256" key="2">
    <source>
        <dbReference type="SAM" id="SignalP"/>
    </source>
</evidence>
<dbReference type="InterPro" id="IPR025232">
    <property type="entry name" value="DUF4174"/>
</dbReference>